<gene>
    <name evidence="6" type="ORF">AVDCRST_MAG78-2190</name>
</gene>
<dbReference type="Gene3D" id="1.10.357.140">
    <property type="entry name" value="UbiA prenyltransferase"/>
    <property type="match status" value="1"/>
</dbReference>
<evidence type="ECO:0000256" key="2">
    <source>
        <dbReference type="ARBA" id="ARBA00022692"/>
    </source>
</evidence>
<dbReference type="PANTHER" id="PTHR11048">
    <property type="entry name" value="PRENYLTRANSFERASES"/>
    <property type="match status" value="1"/>
</dbReference>
<feature type="transmembrane region" description="Helical" evidence="5">
    <location>
        <begin position="254"/>
        <end position="274"/>
    </location>
</feature>
<dbReference type="NCBIfam" id="NF008978">
    <property type="entry name" value="PRK12324.1-4"/>
    <property type="match status" value="1"/>
</dbReference>
<dbReference type="InterPro" id="IPR044878">
    <property type="entry name" value="UbiA_sf"/>
</dbReference>
<feature type="transmembrane region" description="Helical" evidence="5">
    <location>
        <begin position="62"/>
        <end position="82"/>
    </location>
</feature>
<evidence type="ECO:0000313" key="6">
    <source>
        <dbReference type="EMBL" id="CAA9438080.1"/>
    </source>
</evidence>
<reference evidence="6" key="1">
    <citation type="submission" date="2020-02" db="EMBL/GenBank/DDBJ databases">
        <authorList>
            <person name="Meier V. D."/>
        </authorList>
    </citation>
    <scope>NUCLEOTIDE SEQUENCE</scope>
    <source>
        <strain evidence="6">AVDCRST_MAG78</strain>
    </source>
</reference>
<keyword evidence="2 5" id="KW-0812">Transmembrane</keyword>
<feature type="transmembrane region" description="Helical" evidence="5">
    <location>
        <begin position="294"/>
        <end position="311"/>
    </location>
</feature>
<keyword evidence="4 5" id="KW-0472">Membrane</keyword>
<protein>
    <submittedName>
        <fullName evidence="6">4-hydroxybenzoate octaprenyltransferase</fullName>
    </submittedName>
</protein>
<dbReference type="InterPro" id="IPR000537">
    <property type="entry name" value="UbiA_prenyltransferase"/>
</dbReference>
<dbReference type="GO" id="GO:0009247">
    <property type="term" value="P:glycolipid biosynthetic process"/>
    <property type="evidence" value="ECO:0007669"/>
    <property type="project" value="TreeGrafter"/>
</dbReference>
<dbReference type="Pfam" id="PF01040">
    <property type="entry name" value="UbiA"/>
    <property type="match status" value="1"/>
</dbReference>
<dbReference type="CDD" id="cd13963">
    <property type="entry name" value="PT_UbiA_2"/>
    <property type="match status" value="1"/>
</dbReference>
<evidence type="ECO:0000256" key="3">
    <source>
        <dbReference type="ARBA" id="ARBA00022989"/>
    </source>
</evidence>
<feature type="transmembrane region" description="Helical" evidence="5">
    <location>
        <begin position="227"/>
        <end position="248"/>
    </location>
</feature>
<keyword evidence="3 5" id="KW-1133">Transmembrane helix</keyword>
<dbReference type="NCBIfam" id="NF008977">
    <property type="entry name" value="PRK12324.1-2"/>
    <property type="match status" value="1"/>
</dbReference>
<feature type="transmembrane region" description="Helical" evidence="5">
    <location>
        <begin position="156"/>
        <end position="176"/>
    </location>
</feature>
<dbReference type="PANTHER" id="PTHR11048:SF5">
    <property type="entry name" value="DECAPRENYL-PHOSPHATE PHOSPHORIBOSYLTRANSFERASE"/>
    <property type="match status" value="1"/>
</dbReference>
<feature type="transmembrane region" description="Helical" evidence="5">
    <location>
        <begin position="182"/>
        <end position="199"/>
    </location>
</feature>
<feature type="transmembrane region" description="Helical" evidence="5">
    <location>
        <begin position="112"/>
        <end position="144"/>
    </location>
</feature>
<evidence type="ECO:0000256" key="4">
    <source>
        <dbReference type="ARBA" id="ARBA00023136"/>
    </source>
</evidence>
<organism evidence="6">
    <name type="scientific">uncultured Rubrobacteraceae bacterium</name>
    <dbReference type="NCBI Taxonomy" id="349277"/>
    <lineage>
        <taxon>Bacteria</taxon>
        <taxon>Bacillati</taxon>
        <taxon>Actinomycetota</taxon>
        <taxon>Rubrobacteria</taxon>
        <taxon>Rubrobacterales</taxon>
        <taxon>Rubrobacteraceae</taxon>
        <taxon>environmental samples</taxon>
    </lineage>
</organism>
<dbReference type="EMBL" id="CADCVB010000147">
    <property type="protein sequence ID" value="CAA9438080.1"/>
    <property type="molecule type" value="Genomic_DNA"/>
</dbReference>
<dbReference type="GO" id="GO:0016765">
    <property type="term" value="F:transferase activity, transferring alkyl or aryl (other than methyl) groups"/>
    <property type="evidence" value="ECO:0007669"/>
    <property type="project" value="InterPro"/>
</dbReference>
<evidence type="ECO:0000256" key="5">
    <source>
        <dbReference type="SAM" id="Phobius"/>
    </source>
</evidence>
<name>A0A6J4QCL4_9ACTN</name>
<proteinExistence type="predicted"/>
<sequence>MCLIGVSFTPPFVVEPLLMEARGTVGFPAAYLRLARPKQWTKNGFVLAGVVFSGEALQASSVVAALLAFVAFCALSGAVYAANDILDVKEDRKHPTKRLRPVASGEIPVRVAVVYAALLAVGGLALAFFVNSGVGLAGVAYLALQAVYTPVLKHVALLDVMSISAGFVLRALAGVAAVGESVSPWLVICTGLLTLYLGFSKRRYELYVLGEGAESYRRNLKDYSIGMLDQMMMIMVAATIIAYIMYTFTFGLHLRSYMMASVPFVIYGVFRYMLLVHRDGGGDPDTLLLRDRPLQVNLLLFLAVVMSVIYFF</sequence>
<accession>A0A6J4QCL4</accession>
<dbReference type="AlphaFoldDB" id="A0A6J4QCL4"/>
<dbReference type="InterPro" id="IPR039653">
    <property type="entry name" value="Prenyltransferase"/>
</dbReference>
<dbReference type="GO" id="GO:0005886">
    <property type="term" value="C:plasma membrane"/>
    <property type="evidence" value="ECO:0007669"/>
    <property type="project" value="TreeGrafter"/>
</dbReference>
<evidence type="ECO:0000256" key="1">
    <source>
        <dbReference type="ARBA" id="ARBA00004141"/>
    </source>
</evidence>
<keyword evidence="6" id="KW-0808">Transferase</keyword>
<comment type="subcellular location">
    <subcellularLocation>
        <location evidence="1">Membrane</location>
        <topology evidence="1">Multi-pass membrane protein</topology>
    </subcellularLocation>
</comment>